<keyword evidence="3" id="KW-0966">Cell projection</keyword>
<evidence type="ECO:0000259" key="1">
    <source>
        <dbReference type="Pfam" id="PF07238"/>
    </source>
</evidence>
<protein>
    <submittedName>
        <fullName evidence="3">Flagellar brake domain-containing protein</fullName>
    </submittedName>
</protein>
<dbReference type="Pfam" id="PF12945">
    <property type="entry name" value="PilZNR"/>
    <property type="match status" value="1"/>
</dbReference>
<dbReference type="EMBL" id="JBBMER010000001">
    <property type="protein sequence ID" value="MEQ2378375.1"/>
    <property type="molecule type" value="Genomic_DNA"/>
</dbReference>
<accession>A0ABV1BRI5</accession>
<dbReference type="InterPro" id="IPR009926">
    <property type="entry name" value="T3SS_YcgR_PilZN"/>
</dbReference>
<keyword evidence="3" id="KW-0969">Cilium</keyword>
<reference evidence="3 4" key="1">
    <citation type="submission" date="2024-03" db="EMBL/GenBank/DDBJ databases">
        <title>Human intestinal bacterial collection.</title>
        <authorList>
            <person name="Pauvert C."/>
            <person name="Hitch T.C.A."/>
            <person name="Clavel T."/>
        </authorList>
    </citation>
    <scope>NUCLEOTIDE SEQUENCE [LARGE SCALE GENOMIC DNA]</scope>
    <source>
        <strain evidence="3 4">CLA-AA-H255</strain>
    </source>
</reference>
<dbReference type="InterPro" id="IPR009875">
    <property type="entry name" value="PilZ_domain"/>
</dbReference>
<evidence type="ECO:0000313" key="4">
    <source>
        <dbReference type="Proteomes" id="UP001442364"/>
    </source>
</evidence>
<dbReference type="RefSeq" id="WP_022502688.1">
    <property type="nucleotide sequence ID" value="NZ_DAWCMB010000357.1"/>
</dbReference>
<dbReference type="Gene3D" id="2.40.10.220">
    <property type="entry name" value="predicted glycosyltransferase like domains"/>
    <property type="match status" value="1"/>
</dbReference>
<feature type="domain" description="PilZ" evidence="1">
    <location>
        <begin position="101"/>
        <end position="232"/>
    </location>
</feature>
<name>A0ABV1BRI5_9FIRM</name>
<feature type="domain" description="Type III secretion system flagellar brake protein YcgR PilZN" evidence="2">
    <location>
        <begin position="7"/>
        <end position="90"/>
    </location>
</feature>
<proteinExistence type="predicted"/>
<evidence type="ECO:0000313" key="3">
    <source>
        <dbReference type="EMBL" id="MEQ2378375.1"/>
    </source>
</evidence>
<evidence type="ECO:0000259" key="2">
    <source>
        <dbReference type="Pfam" id="PF12945"/>
    </source>
</evidence>
<keyword evidence="4" id="KW-1185">Reference proteome</keyword>
<sequence length="246" mass="28195">MFKPLVIGSRMELVSKKSLRNNEERIVYASQILDFNDDSIVCAMPIYEGRIVPLEAGKRFDAYFYVGTKIFRADCTAIDRGRDNNIHTVTIQLDSELLKFQRREYFRLSCVLPVSVKKVITLNVKADEEAVTNTKSEEKTACKEQEDIDNCKIVDISGGGIRLQSKKKYQKDDYMMLDFDLDIDGSISHKSIIGKVVESRANDNDGTLFANRLQFVDIDRLDREEIIKYIFGQQRNILKKELSSNG</sequence>
<comment type="caution">
    <text evidence="3">The sequence shown here is derived from an EMBL/GenBank/DDBJ whole genome shotgun (WGS) entry which is preliminary data.</text>
</comment>
<dbReference type="SUPFAM" id="SSF141371">
    <property type="entry name" value="PilZ domain-like"/>
    <property type="match status" value="1"/>
</dbReference>
<keyword evidence="3" id="KW-0282">Flagellum</keyword>
<dbReference type="Pfam" id="PF07238">
    <property type="entry name" value="PilZ"/>
    <property type="match status" value="1"/>
</dbReference>
<gene>
    <name evidence="3" type="ORF">WMO14_00555</name>
</gene>
<organism evidence="3 4">
    <name type="scientific">[Lactobacillus] rogosae</name>
    <dbReference type="NCBI Taxonomy" id="706562"/>
    <lineage>
        <taxon>Bacteria</taxon>
        <taxon>Bacillati</taxon>
        <taxon>Bacillota</taxon>
        <taxon>Clostridia</taxon>
        <taxon>Lachnospirales</taxon>
        <taxon>Lachnospiraceae</taxon>
        <taxon>Lachnospira</taxon>
    </lineage>
</organism>
<dbReference type="Proteomes" id="UP001442364">
    <property type="component" value="Unassembled WGS sequence"/>
</dbReference>